<dbReference type="OrthoDB" id="5370059at2759"/>
<comment type="caution">
    <text evidence="2">The sequence shown here is derived from an EMBL/GenBank/DDBJ whole genome shotgun (WGS) entry which is preliminary data.</text>
</comment>
<sequence length="304" mass="33515">MALVACGLNANSQITPAGPPLLCCPTPVRDKKDVCEVHIACSHILWKTNAGWQITGYRNLDYSLEEEMAQRWKISMSEMRMAAINDDGAVVLREKGQWRKLFFQRDTAMDSRNLGPSVQQVEDQDRIAESENGKMYSIGVPLPYGGSRISVVEVGKEHCMALTTDGVVLTWGSGIDSKVEEIRTNEQSGNDHKASLEGTGDCRTDPRINKGRAKDVVNVQTSPRLLDFWNEDMAIIDVKGGDRHTLYQLEDGSVWSTGMNKYGQLGLGDTAERNEPCLVPVTGVRTMFAGGWISVFIATDTSGR</sequence>
<dbReference type="InterPro" id="IPR009091">
    <property type="entry name" value="RCC1/BLIP-II"/>
</dbReference>
<keyword evidence="3" id="KW-1185">Reference proteome</keyword>
<evidence type="ECO:0000313" key="2">
    <source>
        <dbReference type="EMBL" id="ROT83098.1"/>
    </source>
</evidence>
<keyword evidence="2" id="KW-0675">Receptor</keyword>
<proteinExistence type="predicted"/>
<dbReference type="SUPFAM" id="SSF50985">
    <property type="entry name" value="RCC1/BLIP-II"/>
    <property type="match status" value="1"/>
</dbReference>
<dbReference type="EMBL" id="QCYY01000737">
    <property type="protein sequence ID" value="ROT83098.1"/>
    <property type="molecule type" value="Genomic_DNA"/>
</dbReference>
<feature type="repeat" description="RCC1" evidence="1">
    <location>
        <begin position="252"/>
        <end position="300"/>
    </location>
</feature>
<evidence type="ECO:0000256" key="1">
    <source>
        <dbReference type="PROSITE-ProRule" id="PRU00235"/>
    </source>
</evidence>
<accession>A0A3R7Q0W6</accession>
<gene>
    <name evidence="2" type="ORF">C7M84_023719</name>
</gene>
<organism evidence="2 3">
    <name type="scientific">Penaeus vannamei</name>
    <name type="common">Whiteleg shrimp</name>
    <name type="synonym">Litopenaeus vannamei</name>
    <dbReference type="NCBI Taxonomy" id="6689"/>
    <lineage>
        <taxon>Eukaryota</taxon>
        <taxon>Metazoa</taxon>
        <taxon>Ecdysozoa</taxon>
        <taxon>Arthropoda</taxon>
        <taxon>Crustacea</taxon>
        <taxon>Multicrustacea</taxon>
        <taxon>Malacostraca</taxon>
        <taxon>Eumalacostraca</taxon>
        <taxon>Eucarida</taxon>
        <taxon>Decapoda</taxon>
        <taxon>Dendrobranchiata</taxon>
        <taxon>Penaeoidea</taxon>
        <taxon>Penaeidae</taxon>
        <taxon>Penaeus</taxon>
    </lineage>
</organism>
<reference evidence="2 3" key="1">
    <citation type="submission" date="2018-04" db="EMBL/GenBank/DDBJ databases">
        <authorList>
            <person name="Zhang X."/>
            <person name="Yuan J."/>
            <person name="Li F."/>
            <person name="Xiang J."/>
        </authorList>
    </citation>
    <scope>NUCLEOTIDE SEQUENCE [LARGE SCALE GENOMIC DNA]</scope>
    <source>
        <tissue evidence="2">Muscle</tissue>
    </source>
</reference>
<dbReference type="Proteomes" id="UP000283509">
    <property type="component" value="Unassembled WGS sequence"/>
</dbReference>
<dbReference type="Pfam" id="PF00415">
    <property type="entry name" value="RCC1"/>
    <property type="match status" value="1"/>
</dbReference>
<protein>
    <submittedName>
        <fullName evidence="2">Putative ultraviolet-B receptor UVR8 isoform X2</fullName>
    </submittedName>
</protein>
<dbReference type="InterPro" id="IPR000408">
    <property type="entry name" value="Reg_chr_condens"/>
</dbReference>
<name>A0A3R7Q0W6_PENVA</name>
<reference evidence="2 3" key="2">
    <citation type="submission" date="2019-01" db="EMBL/GenBank/DDBJ databases">
        <title>The decoding of complex shrimp genome reveals the adaptation for benthos swimmer, frequently molting mechanism and breeding impact on genome.</title>
        <authorList>
            <person name="Sun Y."/>
            <person name="Gao Y."/>
            <person name="Yu Y."/>
        </authorList>
    </citation>
    <scope>NUCLEOTIDE SEQUENCE [LARGE SCALE GENOMIC DNA]</scope>
    <source>
        <tissue evidence="2">Muscle</tissue>
    </source>
</reference>
<dbReference type="STRING" id="6689.A0A3R7Q0W6"/>
<dbReference type="InterPro" id="IPR052830">
    <property type="entry name" value="RCC1_domain-containing"/>
</dbReference>
<dbReference type="Gene3D" id="2.130.10.30">
    <property type="entry name" value="Regulator of chromosome condensation 1/beta-lactamase-inhibitor protein II"/>
    <property type="match status" value="1"/>
</dbReference>
<dbReference type="AlphaFoldDB" id="A0A3R7Q0W6"/>
<dbReference type="PROSITE" id="PS50012">
    <property type="entry name" value="RCC1_3"/>
    <property type="match status" value="1"/>
</dbReference>
<dbReference type="PANTHER" id="PTHR46849:SF1">
    <property type="entry name" value="RCC1 DOMAIN-CONTAINING PROTEIN 1"/>
    <property type="match status" value="1"/>
</dbReference>
<evidence type="ECO:0000313" key="3">
    <source>
        <dbReference type="Proteomes" id="UP000283509"/>
    </source>
</evidence>
<dbReference type="PANTHER" id="PTHR46849">
    <property type="entry name" value="RCC1 DOMAIN-CONTAINING PROTEIN 1"/>
    <property type="match status" value="1"/>
</dbReference>